<dbReference type="EMBL" id="BARW01003824">
    <property type="protein sequence ID" value="GAI71153.1"/>
    <property type="molecule type" value="Genomic_DNA"/>
</dbReference>
<dbReference type="InterPro" id="IPR050407">
    <property type="entry name" value="Geranylgeranyl_reductase"/>
</dbReference>
<gene>
    <name evidence="1" type="ORF">S12H4_09432</name>
</gene>
<protein>
    <recommendedName>
        <fullName evidence="2">FAD dependent oxidoreductase domain-containing protein</fullName>
    </recommendedName>
</protein>
<comment type="caution">
    <text evidence="1">The sequence shown here is derived from an EMBL/GenBank/DDBJ whole genome shotgun (WGS) entry which is preliminary data.</text>
</comment>
<proteinExistence type="predicted"/>
<dbReference type="AlphaFoldDB" id="X1QSC5"/>
<name>X1QSC5_9ZZZZ</name>
<feature type="non-terminal residue" evidence="1">
    <location>
        <position position="1"/>
    </location>
</feature>
<dbReference type="InterPro" id="IPR036188">
    <property type="entry name" value="FAD/NAD-bd_sf"/>
</dbReference>
<dbReference type="PANTHER" id="PTHR42685">
    <property type="entry name" value="GERANYLGERANYL DIPHOSPHATE REDUCTASE"/>
    <property type="match status" value="1"/>
</dbReference>
<dbReference type="SUPFAM" id="SSF51905">
    <property type="entry name" value="FAD/NAD(P)-binding domain"/>
    <property type="match status" value="1"/>
</dbReference>
<reference evidence="1" key="1">
    <citation type="journal article" date="2014" name="Front. Microbiol.">
        <title>High frequency of phylogenetically diverse reductive dehalogenase-homologous genes in deep subseafloor sedimentary metagenomes.</title>
        <authorList>
            <person name="Kawai M."/>
            <person name="Futagami T."/>
            <person name="Toyoda A."/>
            <person name="Takaki Y."/>
            <person name="Nishi S."/>
            <person name="Hori S."/>
            <person name="Arai W."/>
            <person name="Tsubouchi T."/>
            <person name="Morono Y."/>
            <person name="Uchiyama I."/>
            <person name="Ito T."/>
            <person name="Fujiyama A."/>
            <person name="Inagaki F."/>
            <person name="Takami H."/>
        </authorList>
    </citation>
    <scope>NUCLEOTIDE SEQUENCE</scope>
    <source>
        <strain evidence="1">Expedition CK06-06</strain>
    </source>
</reference>
<accession>X1QSC5</accession>
<dbReference type="PANTHER" id="PTHR42685:SF22">
    <property type="entry name" value="CONDITIONED MEDIUM FACTOR RECEPTOR 1"/>
    <property type="match status" value="1"/>
</dbReference>
<evidence type="ECO:0000313" key="1">
    <source>
        <dbReference type="EMBL" id="GAI71153.1"/>
    </source>
</evidence>
<organism evidence="1">
    <name type="scientific">marine sediment metagenome</name>
    <dbReference type="NCBI Taxonomy" id="412755"/>
    <lineage>
        <taxon>unclassified sequences</taxon>
        <taxon>metagenomes</taxon>
        <taxon>ecological metagenomes</taxon>
    </lineage>
</organism>
<evidence type="ECO:0008006" key="2">
    <source>
        <dbReference type="Google" id="ProtNLM"/>
    </source>
</evidence>
<sequence length="310" mass="35035">QGGTTQFNEKVAKIVKHTDYVEVINNKGESYSSKLLILATGSRGFDLQKSLGFEVPDSFMGIYTNTYADESLLDDNFNFQYMFHLNPNISPNGPFFFNVGKGRISTGYLGNKESPDQLKEKLVRILRNYKKIQPFMNGLKWDGKFTTGGISKHPISAMTKDRVIVLGEAAGVVTAFFYEGLLGGLASADIAAKLIKPLLENNSNFSRPELITYDQEIARILLNGYFRNGVACELLFYSNDTSAKTLWTTYTNLLNTNKTVRKYVYEAHTIQDLWNYDTDRDRYVGERLFGALPGLQKLTLWPKFLKAMSK</sequence>
<dbReference type="Gene3D" id="3.50.50.60">
    <property type="entry name" value="FAD/NAD(P)-binding domain"/>
    <property type="match status" value="1"/>
</dbReference>